<accession>A0ABS6JI14</accession>
<sequence length="392" mass="43778">MKGLINGWIIVVSSILVFTACNHEPMESLTNNSSDLAEKEDTIGSKDTTVAEENEDLIPDPRKVVIENDAFKIFEPAPHTVVEDRIVVQGLAMVHEGTIFYEVEDGHFIYDSGYTTASSGAPDWGEFELTIDIKEVPNGTITLFLYEESVKDRSRQNELTISLDVVKDEFDQGFVAENEAFKIYSPDPNTEVENQVIVHGFARVFEGTVHYELEDGHYLFDSGFTTTSDGTPEWGEFDIIIDLGEVPNGYVTLILYEESAKDGSRQNEISIPLKVMNEDNTAKDPEEDQVVAENKAFKIFSPPPHEEVANQVIVSGLARVYEATFHYELEDGHYILESGSTNASDGAPEWGEFEIIIDIDKVSNNSLTLILFEESAKDGSRMNELMIPIKVK</sequence>
<feature type="domain" description="Bacterial spore germination immunoglobulin-like" evidence="1">
    <location>
        <begin position="182"/>
        <end position="264"/>
    </location>
</feature>
<protein>
    <submittedName>
        <fullName evidence="2">Gmad2 immunoglobulin-like domain-containing protein</fullName>
    </submittedName>
</protein>
<gene>
    <name evidence="2" type="ORF">KS419_14940</name>
</gene>
<feature type="domain" description="Bacterial spore germination immunoglobulin-like" evidence="1">
    <location>
        <begin position="298"/>
        <end position="380"/>
    </location>
</feature>
<comment type="caution">
    <text evidence="2">The sequence shown here is derived from an EMBL/GenBank/DDBJ whole genome shotgun (WGS) entry which is preliminary data.</text>
</comment>
<dbReference type="RefSeq" id="WP_217067200.1">
    <property type="nucleotide sequence ID" value="NZ_JAHQCS010000121.1"/>
</dbReference>
<feature type="domain" description="Bacterial spore germination immunoglobulin-like" evidence="1">
    <location>
        <begin position="72"/>
        <end position="153"/>
    </location>
</feature>
<dbReference type="Pfam" id="PF10648">
    <property type="entry name" value="Gmad2"/>
    <property type="match status" value="3"/>
</dbReference>
<dbReference type="Proteomes" id="UP000784880">
    <property type="component" value="Unassembled WGS sequence"/>
</dbReference>
<evidence type="ECO:0000313" key="3">
    <source>
        <dbReference type="Proteomes" id="UP000784880"/>
    </source>
</evidence>
<name>A0ABS6JI14_9BACI</name>
<dbReference type="EMBL" id="JAHQCS010000121">
    <property type="protein sequence ID" value="MBU9713025.1"/>
    <property type="molecule type" value="Genomic_DNA"/>
</dbReference>
<reference evidence="2 3" key="1">
    <citation type="submission" date="2021-06" db="EMBL/GenBank/DDBJ databases">
        <title>Bacillus sp. RD4P76, an endophyte from a halophyte.</title>
        <authorList>
            <person name="Sun J.-Q."/>
        </authorList>
    </citation>
    <scope>NUCLEOTIDE SEQUENCE [LARGE SCALE GENOMIC DNA]</scope>
    <source>
        <strain evidence="2 3">CGMCC 1.15917</strain>
    </source>
</reference>
<evidence type="ECO:0000259" key="1">
    <source>
        <dbReference type="Pfam" id="PF10648"/>
    </source>
</evidence>
<keyword evidence="3" id="KW-1185">Reference proteome</keyword>
<organism evidence="2 3">
    <name type="scientific">Evansella tamaricis</name>
    <dbReference type="NCBI Taxonomy" id="2069301"/>
    <lineage>
        <taxon>Bacteria</taxon>
        <taxon>Bacillati</taxon>
        <taxon>Bacillota</taxon>
        <taxon>Bacilli</taxon>
        <taxon>Bacillales</taxon>
        <taxon>Bacillaceae</taxon>
        <taxon>Evansella</taxon>
    </lineage>
</organism>
<proteinExistence type="predicted"/>
<dbReference type="InterPro" id="IPR018911">
    <property type="entry name" value="Gmad2_Ig-like_dom"/>
</dbReference>
<dbReference type="PROSITE" id="PS51257">
    <property type="entry name" value="PROKAR_LIPOPROTEIN"/>
    <property type="match status" value="1"/>
</dbReference>
<evidence type="ECO:0000313" key="2">
    <source>
        <dbReference type="EMBL" id="MBU9713025.1"/>
    </source>
</evidence>